<accession>A0A8X8C3P8</accession>
<dbReference type="AlphaFoldDB" id="A0A8X8C3P8"/>
<dbReference type="Pfam" id="PF01535">
    <property type="entry name" value="PPR"/>
    <property type="match status" value="1"/>
</dbReference>
<dbReference type="GO" id="GO:0009451">
    <property type="term" value="P:RNA modification"/>
    <property type="evidence" value="ECO:0007669"/>
    <property type="project" value="InterPro"/>
</dbReference>
<dbReference type="EMBL" id="JAAWWB010000036">
    <property type="protein sequence ID" value="KAG6740092.1"/>
    <property type="molecule type" value="Genomic_DNA"/>
</dbReference>
<dbReference type="Pfam" id="PF13041">
    <property type="entry name" value="PPR_2"/>
    <property type="match status" value="1"/>
</dbReference>
<sequence>MYGVKDCLSFAVYRMLPATCGNVWGLVRGKFGHCLVFKAGLDGDEHMNHYLITMSASCGEMGFARKVFDEMGDRDMVSGNSMISGYFKTGFFKEAIGLFMKMREEGFEPDEMTLVSDLL</sequence>
<dbReference type="InterPro" id="IPR002885">
    <property type="entry name" value="PPR_rpt"/>
</dbReference>
<feature type="repeat" description="PPR" evidence="1">
    <location>
        <begin position="75"/>
        <end position="109"/>
    </location>
</feature>
<dbReference type="PANTHER" id="PTHR47926:SF342">
    <property type="entry name" value="TETRATRICOPEPTIDE-LIKE HELICAL DOMAIN-CONTAINING PROTEIN-RELATED"/>
    <property type="match status" value="1"/>
</dbReference>
<keyword evidence="3" id="KW-1185">Reference proteome</keyword>
<organism evidence="2 3">
    <name type="scientific">Populus tomentosa</name>
    <name type="common">Chinese white poplar</name>
    <dbReference type="NCBI Taxonomy" id="118781"/>
    <lineage>
        <taxon>Eukaryota</taxon>
        <taxon>Viridiplantae</taxon>
        <taxon>Streptophyta</taxon>
        <taxon>Embryophyta</taxon>
        <taxon>Tracheophyta</taxon>
        <taxon>Spermatophyta</taxon>
        <taxon>Magnoliopsida</taxon>
        <taxon>eudicotyledons</taxon>
        <taxon>Gunneridae</taxon>
        <taxon>Pentapetalae</taxon>
        <taxon>rosids</taxon>
        <taxon>fabids</taxon>
        <taxon>Malpighiales</taxon>
        <taxon>Salicaceae</taxon>
        <taxon>Saliceae</taxon>
        <taxon>Populus</taxon>
    </lineage>
</organism>
<reference evidence="2" key="1">
    <citation type="journal article" date="2020" name="bioRxiv">
        <title>Hybrid origin of Populus tomentosa Carr. identified through genome sequencing and phylogenomic analysis.</title>
        <authorList>
            <person name="An X."/>
            <person name="Gao K."/>
            <person name="Chen Z."/>
            <person name="Li J."/>
            <person name="Yang X."/>
            <person name="Yang X."/>
            <person name="Zhou J."/>
            <person name="Guo T."/>
            <person name="Zhao T."/>
            <person name="Huang S."/>
            <person name="Miao D."/>
            <person name="Khan W.U."/>
            <person name="Rao P."/>
            <person name="Ye M."/>
            <person name="Lei B."/>
            <person name="Liao W."/>
            <person name="Wang J."/>
            <person name="Ji L."/>
            <person name="Li Y."/>
            <person name="Guo B."/>
            <person name="Mustafa N.S."/>
            <person name="Li S."/>
            <person name="Yun Q."/>
            <person name="Keller S.R."/>
            <person name="Mao J."/>
            <person name="Zhang R."/>
            <person name="Strauss S.H."/>
        </authorList>
    </citation>
    <scope>NUCLEOTIDE SEQUENCE</scope>
    <source>
        <strain evidence="2">GM15</strain>
        <tissue evidence="2">Leaf</tissue>
    </source>
</reference>
<comment type="caution">
    <text evidence="2">The sequence shown here is derived from an EMBL/GenBank/DDBJ whole genome shotgun (WGS) entry which is preliminary data.</text>
</comment>
<evidence type="ECO:0000256" key="1">
    <source>
        <dbReference type="PROSITE-ProRule" id="PRU00708"/>
    </source>
</evidence>
<evidence type="ECO:0000313" key="2">
    <source>
        <dbReference type="EMBL" id="KAG6740092.1"/>
    </source>
</evidence>
<protein>
    <recommendedName>
        <fullName evidence="4">Pentatricopeptide repeat-containing protein</fullName>
    </recommendedName>
</protein>
<gene>
    <name evidence="2" type="ORF">POTOM_057729</name>
</gene>
<dbReference type="Proteomes" id="UP000886885">
    <property type="component" value="Chromosome 18D"/>
</dbReference>
<proteinExistence type="predicted"/>
<evidence type="ECO:0008006" key="4">
    <source>
        <dbReference type="Google" id="ProtNLM"/>
    </source>
</evidence>
<evidence type="ECO:0000313" key="3">
    <source>
        <dbReference type="Proteomes" id="UP000886885"/>
    </source>
</evidence>
<dbReference type="InterPro" id="IPR046960">
    <property type="entry name" value="PPR_At4g14850-like_plant"/>
</dbReference>
<dbReference type="GO" id="GO:0003723">
    <property type="term" value="F:RNA binding"/>
    <property type="evidence" value="ECO:0007669"/>
    <property type="project" value="InterPro"/>
</dbReference>
<name>A0A8X8C3P8_POPTO</name>
<dbReference type="OrthoDB" id="1937707at2759"/>
<dbReference type="NCBIfam" id="TIGR00756">
    <property type="entry name" value="PPR"/>
    <property type="match status" value="1"/>
</dbReference>
<dbReference type="PROSITE" id="PS51375">
    <property type="entry name" value="PPR"/>
    <property type="match status" value="1"/>
</dbReference>
<dbReference type="PANTHER" id="PTHR47926">
    <property type="entry name" value="PENTATRICOPEPTIDE REPEAT-CONTAINING PROTEIN"/>
    <property type="match status" value="1"/>
</dbReference>